<gene>
    <name evidence="2" type="ORF">MCHLO_00763</name>
</gene>
<evidence type="ECO:0000313" key="3">
    <source>
        <dbReference type="Proteomes" id="UP000815677"/>
    </source>
</evidence>
<dbReference type="EMBL" id="DF838543">
    <property type="protein sequence ID" value="GAT43070.1"/>
    <property type="molecule type" value="Genomic_DNA"/>
</dbReference>
<evidence type="ECO:0000256" key="1">
    <source>
        <dbReference type="SAM" id="MobiDB-lite"/>
    </source>
</evidence>
<feature type="compositionally biased region" description="Polar residues" evidence="1">
    <location>
        <begin position="24"/>
        <end position="35"/>
    </location>
</feature>
<dbReference type="Proteomes" id="UP000815677">
    <property type="component" value="Unassembled WGS sequence"/>
</dbReference>
<feature type="region of interest" description="Disordered" evidence="1">
    <location>
        <begin position="1"/>
        <end position="66"/>
    </location>
</feature>
<keyword evidence="3" id="KW-1185">Reference proteome</keyword>
<name>A0ABQ0KVV0_MYCCL</name>
<evidence type="ECO:0000313" key="2">
    <source>
        <dbReference type="EMBL" id="GAT43070.1"/>
    </source>
</evidence>
<protein>
    <submittedName>
        <fullName evidence="2">Uncharacterized protein</fullName>
    </submittedName>
</protein>
<accession>A0ABQ0KVV0</accession>
<sequence>MQATATRSRPSQRRVGQPPLAARNPQQRTHSSSPTAIPDADYVLHNSASTTRVPVDKWPSPTTSNS</sequence>
<organism evidence="2 3">
    <name type="scientific">Mycena chlorophos</name>
    <name type="common">Agaric fungus</name>
    <name type="synonym">Agaricus chlorophos</name>
    <dbReference type="NCBI Taxonomy" id="658473"/>
    <lineage>
        <taxon>Eukaryota</taxon>
        <taxon>Fungi</taxon>
        <taxon>Dikarya</taxon>
        <taxon>Basidiomycota</taxon>
        <taxon>Agaricomycotina</taxon>
        <taxon>Agaricomycetes</taxon>
        <taxon>Agaricomycetidae</taxon>
        <taxon>Agaricales</taxon>
        <taxon>Marasmiineae</taxon>
        <taxon>Mycenaceae</taxon>
        <taxon>Mycena</taxon>
    </lineage>
</organism>
<reference evidence="2" key="1">
    <citation type="submission" date="2014-09" db="EMBL/GenBank/DDBJ databases">
        <title>Genome sequence of the luminous mushroom Mycena chlorophos for searching fungal bioluminescence genes.</title>
        <authorList>
            <person name="Tanaka Y."/>
            <person name="Kasuga D."/>
            <person name="Oba Y."/>
            <person name="Hase S."/>
            <person name="Sato K."/>
            <person name="Oba Y."/>
            <person name="Sakakibara Y."/>
        </authorList>
    </citation>
    <scope>NUCLEOTIDE SEQUENCE</scope>
</reference>
<proteinExistence type="predicted"/>